<evidence type="ECO:0000313" key="2">
    <source>
        <dbReference type="Proteomes" id="UP001138661"/>
    </source>
</evidence>
<dbReference type="EMBL" id="JAHXDN010000001">
    <property type="protein sequence ID" value="MBW4706193.1"/>
    <property type="molecule type" value="Genomic_DNA"/>
</dbReference>
<reference evidence="1" key="1">
    <citation type="submission" date="2021-07" db="EMBL/GenBank/DDBJ databases">
        <title>Roseobacter insulae sp. nov., isolated from a tidal flat.</title>
        <authorList>
            <person name="Park S."/>
            <person name="Yoon J.-H."/>
        </authorList>
    </citation>
    <scope>NUCLEOTIDE SEQUENCE</scope>
    <source>
        <strain evidence="1">YSTF-M11</strain>
    </source>
</reference>
<name>A0A9X1FSQ5_9RHOB</name>
<sequence length="49" mass="4939">MTTGAALSGFDTAANALALRHTTTAGPPVMPGGLQALPSLCDWLNTVRA</sequence>
<accession>A0A9X1FSQ5</accession>
<dbReference type="RefSeq" id="WP_219497623.1">
    <property type="nucleotide sequence ID" value="NZ_JAHXDN010000001.1"/>
</dbReference>
<dbReference type="AlphaFoldDB" id="A0A9X1FSQ5"/>
<evidence type="ECO:0000313" key="1">
    <source>
        <dbReference type="EMBL" id="MBW4706193.1"/>
    </source>
</evidence>
<keyword evidence="2" id="KW-1185">Reference proteome</keyword>
<dbReference type="Proteomes" id="UP001138661">
    <property type="component" value="Unassembled WGS sequence"/>
</dbReference>
<organism evidence="1 2">
    <name type="scientific">Roseobacter insulae</name>
    <dbReference type="NCBI Taxonomy" id="2859783"/>
    <lineage>
        <taxon>Bacteria</taxon>
        <taxon>Pseudomonadati</taxon>
        <taxon>Pseudomonadota</taxon>
        <taxon>Alphaproteobacteria</taxon>
        <taxon>Rhodobacterales</taxon>
        <taxon>Roseobacteraceae</taxon>
        <taxon>Roseobacter</taxon>
    </lineage>
</organism>
<comment type="caution">
    <text evidence="1">The sequence shown here is derived from an EMBL/GenBank/DDBJ whole genome shotgun (WGS) entry which is preliminary data.</text>
</comment>
<gene>
    <name evidence="1" type="ORF">KX928_00170</name>
</gene>
<proteinExistence type="predicted"/>
<protein>
    <submittedName>
        <fullName evidence="1">Uncharacterized protein</fullName>
    </submittedName>
</protein>